<evidence type="ECO:0000313" key="2">
    <source>
        <dbReference type="Proteomes" id="UP001597189"/>
    </source>
</evidence>
<proteinExistence type="predicted"/>
<sequence>MAQMEAFQWILNDIKATTEFEPIETLDYQLVFSYQKKLLVGNFYKLLPNSPMVSFLKETINDQGFHSFKETPVREKHLLYKFENEEELSDFHNKFLGVANMQRPELIFQLISGFVSDLNTGIATSPFIYDVRNLDSGTTLPFIETSADEPITPVSLITRSSKS</sequence>
<protein>
    <submittedName>
        <fullName evidence="1">Uncharacterized protein</fullName>
    </submittedName>
</protein>
<gene>
    <name evidence="1" type="ORF">ACFQ44_05800</name>
</gene>
<keyword evidence="2" id="KW-1185">Reference proteome</keyword>
<evidence type="ECO:0000313" key="1">
    <source>
        <dbReference type="EMBL" id="MFD1455199.1"/>
    </source>
</evidence>
<accession>A0ABW4D0W4</accession>
<comment type="caution">
    <text evidence="1">The sequence shown here is derived from an EMBL/GenBank/DDBJ whole genome shotgun (WGS) entry which is preliminary data.</text>
</comment>
<organism evidence="1 2">
    <name type="scientific">Levilactobacillus lanxiensis</name>
    <dbReference type="NCBI Taxonomy" id="2799568"/>
    <lineage>
        <taxon>Bacteria</taxon>
        <taxon>Bacillati</taxon>
        <taxon>Bacillota</taxon>
        <taxon>Bacilli</taxon>
        <taxon>Lactobacillales</taxon>
        <taxon>Lactobacillaceae</taxon>
        <taxon>Levilactobacillus</taxon>
    </lineage>
</organism>
<dbReference type="EMBL" id="JBHTOD010000004">
    <property type="protein sequence ID" value="MFD1455199.1"/>
    <property type="molecule type" value="Genomic_DNA"/>
</dbReference>
<dbReference type="RefSeq" id="WP_203644435.1">
    <property type="nucleotide sequence ID" value="NZ_BOLN01000004.1"/>
</dbReference>
<name>A0ABW4D0W4_9LACO</name>
<dbReference type="Proteomes" id="UP001597189">
    <property type="component" value="Unassembled WGS sequence"/>
</dbReference>
<reference evidence="2" key="1">
    <citation type="journal article" date="2019" name="Int. J. Syst. Evol. Microbiol.">
        <title>The Global Catalogue of Microorganisms (GCM) 10K type strain sequencing project: providing services to taxonomists for standard genome sequencing and annotation.</title>
        <authorList>
            <consortium name="The Broad Institute Genomics Platform"/>
            <consortium name="The Broad Institute Genome Sequencing Center for Infectious Disease"/>
            <person name="Wu L."/>
            <person name="Ma J."/>
        </authorList>
    </citation>
    <scope>NUCLEOTIDE SEQUENCE [LARGE SCALE GENOMIC DNA]</scope>
    <source>
        <strain evidence="2">CCM 8979</strain>
    </source>
</reference>